<keyword evidence="3" id="KW-0808">Transferase</keyword>
<keyword evidence="1" id="KW-0472">Membrane</keyword>
<keyword evidence="1" id="KW-1133">Transmembrane helix</keyword>
<reference evidence="4" key="1">
    <citation type="submission" date="2018-09" db="EMBL/GenBank/DDBJ databases">
        <title>Chryseolinea sp. KIS68-18 isolated from soil.</title>
        <authorList>
            <person name="Weon H.-Y."/>
            <person name="Kwon S.-W."/>
            <person name="Lee S.A."/>
        </authorList>
    </citation>
    <scope>NUCLEOTIDE SEQUENCE [LARGE SCALE GENOMIC DNA]</scope>
    <source>
        <strain evidence="4">KIS68-18</strain>
    </source>
</reference>
<dbReference type="Pfam" id="PF06580">
    <property type="entry name" value="His_kinase"/>
    <property type="match status" value="1"/>
</dbReference>
<protein>
    <submittedName>
        <fullName evidence="3">Histidine kinase</fullName>
    </submittedName>
</protein>
<dbReference type="EMBL" id="CP032382">
    <property type="protein sequence ID" value="AYB29995.1"/>
    <property type="molecule type" value="Genomic_DNA"/>
</dbReference>
<sequence>MGLCDMNKKPALIHMVAHILGGLAFLTIPILLSPRPSHMPFFSRPTLRDLLANVLMLVIFYLNYYFFIPRLYFRKKEVLYFTIIALGFLAISYAPSLMTGYIPWNASRELHPTVLSGLQTNPRMVDDAAYLTQVKHSIFLYMAVVLFSILLRIRTKLLSTETMKHVAELGILKNQINPHFLFNTLNNIYAYAIKEEAQITATSVLKLSGMMRYVVTETGKQFVSLEKEIMYTDDYIDLQKMRLTRSMHLSYAVIGRVDQLTIAPIILMPFIENAFKHGVNPDRESYISIRIEITDNNLELVVENQKVKTSPEQHTKSGVGVENTKSRLELLYPKKHSLVIRDDESHHRVRLNLILA</sequence>
<dbReference type="Gene3D" id="3.30.565.10">
    <property type="entry name" value="Histidine kinase-like ATPase, C-terminal domain"/>
    <property type="match status" value="1"/>
</dbReference>
<dbReference type="Proteomes" id="UP000266183">
    <property type="component" value="Chromosome"/>
</dbReference>
<dbReference type="PANTHER" id="PTHR34220:SF7">
    <property type="entry name" value="SENSOR HISTIDINE KINASE YPDA"/>
    <property type="match status" value="1"/>
</dbReference>
<feature type="transmembrane region" description="Helical" evidence="1">
    <location>
        <begin position="12"/>
        <end position="30"/>
    </location>
</feature>
<dbReference type="GO" id="GO:0016020">
    <property type="term" value="C:membrane"/>
    <property type="evidence" value="ECO:0007669"/>
    <property type="project" value="InterPro"/>
</dbReference>
<evidence type="ECO:0000256" key="1">
    <source>
        <dbReference type="SAM" id="Phobius"/>
    </source>
</evidence>
<feature type="transmembrane region" description="Helical" evidence="1">
    <location>
        <begin position="138"/>
        <end position="155"/>
    </location>
</feature>
<keyword evidence="1" id="KW-0812">Transmembrane</keyword>
<feature type="transmembrane region" description="Helical" evidence="1">
    <location>
        <begin position="79"/>
        <end position="102"/>
    </location>
</feature>
<dbReference type="GO" id="GO:0000155">
    <property type="term" value="F:phosphorelay sensor kinase activity"/>
    <property type="evidence" value="ECO:0007669"/>
    <property type="project" value="InterPro"/>
</dbReference>
<name>A0A385SJ85_9BACT</name>
<dbReference type="KEGG" id="chk:D4L85_05115"/>
<evidence type="ECO:0000313" key="4">
    <source>
        <dbReference type="Proteomes" id="UP000266183"/>
    </source>
</evidence>
<accession>A0A385SJ85</accession>
<dbReference type="InterPro" id="IPR036890">
    <property type="entry name" value="HATPase_C_sf"/>
</dbReference>
<evidence type="ECO:0000259" key="2">
    <source>
        <dbReference type="Pfam" id="PF06580"/>
    </source>
</evidence>
<evidence type="ECO:0000313" key="3">
    <source>
        <dbReference type="EMBL" id="AYB29995.1"/>
    </source>
</evidence>
<dbReference type="InterPro" id="IPR010559">
    <property type="entry name" value="Sig_transdc_His_kin_internal"/>
</dbReference>
<dbReference type="SUPFAM" id="SSF55874">
    <property type="entry name" value="ATPase domain of HSP90 chaperone/DNA topoisomerase II/histidine kinase"/>
    <property type="match status" value="1"/>
</dbReference>
<gene>
    <name evidence="3" type="ORF">D4L85_05115</name>
</gene>
<dbReference type="AlphaFoldDB" id="A0A385SJ85"/>
<feature type="domain" description="Signal transduction histidine kinase internal region" evidence="2">
    <location>
        <begin position="167"/>
        <end position="244"/>
    </location>
</feature>
<proteinExistence type="predicted"/>
<organism evidence="3 4">
    <name type="scientific">Chryseolinea soli</name>
    <dbReference type="NCBI Taxonomy" id="2321403"/>
    <lineage>
        <taxon>Bacteria</taxon>
        <taxon>Pseudomonadati</taxon>
        <taxon>Bacteroidota</taxon>
        <taxon>Cytophagia</taxon>
        <taxon>Cytophagales</taxon>
        <taxon>Fulvivirgaceae</taxon>
        <taxon>Chryseolinea</taxon>
    </lineage>
</organism>
<dbReference type="InterPro" id="IPR050640">
    <property type="entry name" value="Bact_2-comp_sensor_kinase"/>
</dbReference>
<feature type="transmembrane region" description="Helical" evidence="1">
    <location>
        <begin position="50"/>
        <end position="67"/>
    </location>
</feature>
<dbReference type="PANTHER" id="PTHR34220">
    <property type="entry name" value="SENSOR HISTIDINE KINASE YPDA"/>
    <property type="match status" value="1"/>
</dbReference>
<keyword evidence="4" id="KW-1185">Reference proteome</keyword>
<keyword evidence="3" id="KW-0418">Kinase</keyword>